<evidence type="ECO:0000313" key="1">
    <source>
        <dbReference type="EMBL" id="QJH95840.1"/>
    </source>
</evidence>
<organism evidence="1">
    <name type="scientific">viral metagenome</name>
    <dbReference type="NCBI Taxonomy" id="1070528"/>
    <lineage>
        <taxon>unclassified sequences</taxon>
        <taxon>metagenomes</taxon>
        <taxon>organismal metagenomes</taxon>
    </lineage>
</organism>
<dbReference type="EMBL" id="MT144630">
    <property type="protein sequence ID" value="QJH95840.1"/>
    <property type="molecule type" value="Genomic_DNA"/>
</dbReference>
<name>A0A6M3XD81_9ZZZZ</name>
<accession>A0A6M3XD81</accession>
<proteinExistence type="predicted"/>
<protein>
    <submittedName>
        <fullName evidence="1">Uncharacterized protein</fullName>
    </submittedName>
</protein>
<gene>
    <name evidence="1" type="ORF">TM448B00540_0030</name>
</gene>
<dbReference type="AlphaFoldDB" id="A0A6M3XD81"/>
<reference evidence="1" key="1">
    <citation type="submission" date="2020-03" db="EMBL/GenBank/DDBJ databases">
        <title>The deep terrestrial virosphere.</title>
        <authorList>
            <person name="Holmfeldt K."/>
            <person name="Nilsson E."/>
            <person name="Simone D."/>
            <person name="Lopez-Fernandez M."/>
            <person name="Wu X."/>
            <person name="de Brujin I."/>
            <person name="Lundin D."/>
            <person name="Andersson A."/>
            <person name="Bertilsson S."/>
            <person name="Dopson M."/>
        </authorList>
    </citation>
    <scope>NUCLEOTIDE SEQUENCE</scope>
    <source>
        <strain evidence="1">TM448B00540</strain>
    </source>
</reference>
<sequence length="204" mass="23579">MILSEVGAELELFLLDKENNILEPIKYGFPSDEMGFLIEIRGEHSDNYQDIVDSLETLMRINISKAERLGFIVGRESSLEVSKEFQDYISEKYRHAMLPDHTRNIYGSKESHHTGFSNNLATAGLHLHFSSRRIFSTKCLQRELPIEHIVGEMDNKYKEDILLSNRIPGEYELKPWGFEYRSLPASIDYKKAINVALNILKEVK</sequence>